<evidence type="ECO:0000256" key="2">
    <source>
        <dbReference type="SAM" id="Phobius"/>
    </source>
</evidence>
<evidence type="ECO:0000313" key="4">
    <source>
        <dbReference type="Proteomes" id="UP000254978"/>
    </source>
</evidence>
<evidence type="ECO:0000256" key="1">
    <source>
        <dbReference type="SAM" id="MobiDB-lite"/>
    </source>
</evidence>
<evidence type="ECO:0000313" key="3">
    <source>
        <dbReference type="EMBL" id="STZ60211.1"/>
    </source>
</evidence>
<protein>
    <submittedName>
        <fullName evidence="3">Conserved secreted protein</fullName>
    </submittedName>
</protein>
<dbReference type="Proteomes" id="UP000254978">
    <property type="component" value="Unassembled WGS sequence"/>
</dbReference>
<keyword evidence="2" id="KW-1133">Transmembrane helix</keyword>
<keyword evidence="2" id="KW-0472">Membrane</keyword>
<keyword evidence="2" id="KW-0812">Transmembrane</keyword>
<feature type="region of interest" description="Disordered" evidence="1">
    <location>
        <begin position="295"/>
        <end position="314"/>
    </location>
</feature>
<feature type="transmembrane region" description="Helical" evidence="2">
    <location>
        <begin position="350"/>
        <end position="370"/>
    </location>
</feature>
<dbReference type="EMBL" id="UGQT01000001">
    <property type="protein sequence ID" value="STZ60211.1"/>
    <property type="molecule type" value="Genomic_DNA"/>
</dbReference>
<dbReference type="RefSeq" id="WP_115279454.1">
    <property type="nucleotide sequence ID" value="NZ_AP022600.1"/>
</dbReference>
<name>A0A378THD2_9MYCO</name>
<keyword evidence="4" id="KW-1185">Reference proteome</keyword>
<gene>
    <name evidence="3" type="ORF">NCTC10821_03749</name>
</gene>
<organism evidence="3 4">
    <name type="scientific">Mycolicibacterium tokaiense</name>
    <dbReference type="NCBI Taxonomy" id="39695"/>
    <lineage>
        <taxon>Bacteria</taxon>
        <taxon>Bacillati</taxon>
        <taxon>Actinomycetota</taxon>
        <taxon>Actinomycetes</taxon>
        <taxon>Mycobacteriales</taxon>
        <taxon>Mycobacteriaceae</taxon>
        <taxon>Mycolicibacterium</taxon>
    </lineage>
</organism>
<dbReference type="OrthoDB" id="4746525at2"/>
<proteinExistence type="predicted"/>
<reference evidence="3 4" key="1">
    <citation type="submission" date="2018-06" db="EMBL/GenBank/DDBJ databases">
        <authorList>
            <consortium name="Pathogen Informatics"/>
            <person name="Doyle S."/>
        </authorList>
    </citation>
    <scope>NUCLEOTIDE SEQUENCE [LARGE SCALE GENOMIC DNA]</scope>
    <source>
        <strain evidence="3 4">NCTC10821</strain>
    </source>
</reference>
<sequence>MEQAVNDVDDVIGALADGVPVPAVGSCDTVLVTGPWLAGVTSVVAALRERLPELTVVESAEAAGDAATVVIFVVSAAAPLAESDCARLDIAAAQTDAVIGVVSKIDVHQRWREVLETNRELLSGHHCRYRGMPWLGVAAAPQLGEPQIDALVEWVRSEFADPQLGRRNRLRQWENALVAECRAHDAAADDQEEVANRIRVRRADVLAERRVDRTQRAIAVRNALQQARVQLGYFSRSRCASVLAELQGDAAAMRRRGVGKFPGYVQRRADEVIDEVDGGIRAHFADVTAGLDLPPVSHPGAAAEPPAPVGTPPLRSRRLETRLVTLLGAGFGLGVAVTASRLVADLAPGLTLAGAVLGAVLGVVVTMWVVGTRGLLQDRAVLDRWVGEVMTRVRAITDQMVATRVLAAEAELTTALADREEAATRQTAERIAEFDARLREQALTRARAGAERARAVPELERALARVRAELDAVVSTDE</sequence>
<dbReference type="SUPFAM" id="SSF52540">
    <property type="entry name" value="P-loop containing nucleoside triphosphate hydrolases"/>
    <property type="match status" value="1"/>
</dbReference>
<dbReference type="InterPro" id="IPR027417">
    <property type="entry name" value="P-loop_NTPase"/>
</dbReference>
<feature type="transmembrane region" description="Helical" evidence="2">
    <location>
        <begin position="323"/>
        <end position="344"/>
    </location>
</feature>
<accession>A0A378THD2</accession>
<dbReference type="AlphaFoldDB" id="A0A378THD2"/>